<evidence type="ECO:0000313" key="3">
    <source>
        <dbReference type="Proteomes" id="UP000199161"/>
    </source>
</evidence>
<dbReference type="Proteomes" id="UP000199161">
    <property type="component" value="Unassembled WGS sequence"/>
</dbReference>
<keyword evidence="1" id="KW-1133">Transmembrane helix</keyword>
<evidence type="ECO:0000313" key="2">
    <source>
        <dbReference type="EMBL" id="SFB67395.1"/>
    </source>
</evidence>
<gene>
    <name evidence="2" type="ORF">SAMN05444422_10133</name>
</gene>
<keyword evidence="3" id="KW-1185">Reference proteome</keyword>
<keyword evidence="1" id="KW-0812">Transmembrane</keyword>
<organism evidence="2 3">
    <name type="scientific">Natronobacterium haloterrestre</name>
    <name type="common">Halobiforma haloterrestris</name>
    <dbReference type="NCBI Taxonomy" id="148448"/>
    <lineage>
        <taxon>Archaea</taxon>
        <taxon>Methanobacteriati</taxon>
        <taxon>Methanobacteriota</taxon>
        <taxon>Stenosarchaea group</taxon>
        <taxon>Halobacteria</taxon>
        <taxon>Halobacteriales</taxon>
        <taxon>Natrialbaceae</taxon>
        <taxon>Natronobacterium</taxon>
    </lineage>
</organism>
<proteinExistence type="predicted"/>
<dbReference type="AlphaFoldDB" id="A0A1I1CXI5"/>
<protein>
    <submittedName>
        <fullName evidence="2">Uncharacterized protein</fullName>
    </submittedName>
</protein>
<sequence>MYVVGIALNAVALVAAASSGATLYAGTFGLILVYLGIRYWMVTTD</sequence>
<keyword evidence="1" id="KW-0472">Membrane</keyword>
<reference evidence="3" key="1">
    <citation type="submission" date="2016-10" db="EMBL/GenBank/DDBJ databases">
        <authorList>
            <person name="Varghese N."/>
            <person name="Submissions S."/>
        </authorList>
    </citation>
    <scope>NUCLEOTIDE SEQUENCE [LARGE SCALE GENOMIC DNA]</scope>
    <source>
        <strain evidence="3">DSM 13078</strain>
    </source>
</reference>
<name>A0A1I1CXI5_NATHA</name>
<evidence type="ECO:0000256" key="1">
    <source>
        <dbReference type="SAM" id="Phobius"/>
    </source>
</evidence>
<accession>A0A1I1CXI5</accession>
<feature type="transmembrane region" description="Helical" evidence="1">
    <location>
        <begin position="6"/>
        <end position="35"/>
    </location>
</feature>
<dbReference type="EMBL" id="FOKW01000001">
    <property type="protein sequence ID" value="SFB67395.1"/>
    <property type="molecule type" value="Genomic_DNA"/>
</dbReference>